<sequence length="97" mass="10474">TLQDEQPQHLELSFKTNKGYNFISGQIGESAIAKIKEDVASSITKTYAETIFDNIELMADGIGEASDGANQINEGVGELKEGSNTLDESLHELVTKS</sequence>
<evidence type="ECO:0000313" key="2">
    <source>
        <dbReference type="Proteomes" id="UP000216133"/>
    </source>
</evidence>
<dbReference type="AlphaFoldDB" id="A0A268RE33"/>
<feature type="non-terminal residue" evidence="1">
    <location>
        <position position="1"/>
    </location>
</feature>
<dbReference type="InterPro" id="IPR023908">
    <property type="entry name" value="xxxLxxG_rpt"/>
</dbReference>
<feature type="non-terminal residue" evidence="1">
    <location>
        <position position="97"/>
    </location>
</feature>
<dbReference type="EMBL" id="NPBS01000382">
    <property type="protein sequence ID" value="PAF18472.1"/>
    <property type="molecule type" value="Genomic_DNA"/>
</dbReference>
<evidence type="ECO:0008006" key="3">
    <source>
        <dbReference type="Google" id="ProtNLM"/>
    </source>
</evidence>
<comment type="caution">
    <text evidence="1">The sequence shown here is derived from an EMBL/GenBank/DDBJ whole genome shotgun (WGS) entry which is preliminary data.</text>
</comment>
<dbReference type="Proteomes" id="UP000216133">
    <property type="component" value="Unassembled WGS sequence"/>
</dbReference>
<proteinExistence type="predicted"/>
<protein>
    <recommendedName>
        <fullName evidence="3">Chemotaxis protein</fullName>
    </recommendedName>
</protein>
<organism evidence="1 2">
    <name type="scientific">Shouchella clausii</name>
    <name type="common">Alkalihalobacillus clausii</name>
    <dbReference type="NCBI Taxonomy" id="79880"/>
    <lineage>
        <taxon>Bacteria</taxon>
        <taxon>Bacillati</taxon>
        <taxon>Bacillota</taxon>
        <taxon>Bacilli</taxon>
        <taxon>Bacillales</taxon>
        <taxon>Bacillaceae</taxon>
        <taxon>Shouchella</taxon>
    </lineage>
</organism>
<gene>
    <name evidence="1" type="ORF">CHH61_23645</name>
</gene>
<evidence type="ECO:0000313" key="1">
    <source>
        <dbReference type="EMBL" id="PAF18472.1"/>
    </source>
</evidence>
<accession>A0A268RE33</accession>
<dbReference type="NCBIfam" id="TIGR03057">
    <property type="entry name" value="xxxLxxG_by_4"/>
    <property type="match status" value="1"/>
</dbReference>
<reference evidence="1 2" key="1">
    <citation type="submission" date="2017-07" db="EMBL/GenBank/DDBJ databases">
        <title>Isolation and whole genome analysis of endospore-forming bacteria from heroin.</title>
        <authorList>
            <person name="Kalinowski J."/>
            <person name="Ahrens B."/>
            <person name="Al-Dilaimi A."/>
            <person name="Winkler A."/>
            <person name="Wibberg D."/>
            <person name="Schleenbecker U."/>
            <person name="Ruckert C."/>
            <person name="Wolfel R."/>
            <person name="Grass G."/>
        </authorList>
    </citation>
    <scope>NUCLEOTIDE SEQUENCE [LARGE SCALE GENOMIC DNA]</scope>
    <source>
        <strain evidence="1 2">7523-2</strain>
    </source>
</reference>
<name>A0A268RE33_SHOCL</name>